<evidence type="ECO:0000313" key="2">
    <source>
        <dbReference type="EMBL" id="CAE7486365.1"/>
    </source>
</evidence>
<feature type="region of interest" description="Disordered" evidence="1">
    <location>
        <begin position="214"/>
        <end position="243"/>
    </location>
</feature>
<evidence type="ECO:0000256" key="1">
    <source>
        <dbReference type="SAM" id="MobiDB-lite"/>
    </source>
</evidence>
<proteinExistence type="predicted"/>
<dbReference type="AlphaFoldDB" id="A0A812SL62"/>
<evidence type="ECO:0000313" key="3">
    <source>
        <dbReference type="Proteomes" id="UP000649617"/>
    </source>
</evidence>
<name>A0A812SL62_SYMPI</name>
<accession>A0A812SL62</accession>
<dbReference type="OrthoDB" id="428689at2759"/>
<organism evidence="2 3">
    <name type="scientific">Symbiodinium pilosum</name>
    <name type="common">Dinoflagellate</name>
    <dbReference type="NCBI Taxonomy" id="2952"/>
    <lineage>
        <taxon>Eukaryota</taxon>
        <taxon>Sar</taxon>
        <taxon>Alveolata</taxon>
        <taxon>Dinophyceae</taxon>
        <taxon>Suessiales</taxon>
        <taxon>Symbiodiniaceae</taxon>
        <taxon>Symbiodinium</taxon>
    </lineage>
</organism>
<dbReference type="EMBL" id="CAJNIZ010025748">
    <property type="protein sequence ID" value="CAE7486365.1"/>
    <property type="molecule type" value="Genomic_DNA"/>
</dbReference>
<feature type="region of interest" description="Disordered" evidence="1">
    <location>
        <begin position="1"/>
        <end position="43"/>
    </location>
</feature>
<sequence length="330" mass="37276">MLLRGAKRRHEEFGSPPRSPVPRRRSRPSYYDDEAFSPHGKKTHKLDLPEEFMVTQDCYDARPQGGRKLFKTVQPTQWSRDWGLAGKRIEEITLPQLSWLGWENWGLRSLSAGSYTSLVFARSVREGQLLDQLQRELRSRHVDVESAAIQWAQHENVLPKSSSGASSVLTREDKNEAMSKFVGWIADQVQKWNVSAVEGSQQARIQELERQLTEMREAQASGSSNPNKRKVPDKPPGDHGERLTVDDVFQANPPKKPLRTDCPSKAGTSSVTAWLKKLPQKTQDKAMADYKSIEPMMKTWDEDQLTSLRDIAAAWGLPVSLAASMGNKDL</sequence>
<keyword evidence="3" id="KW-1185">Reference proteome</keyword>
<feature type="compositionally biased region" description="Basic and acidic residues" evidence="1">
    <location>
        <begin position="230"/>
        <end position="243"/>
    </location>
</feature>
<gene>
    <name evidence="2" type="ORF">SPIL2461_LOCUS12477</name>
</gene>
<protein>
    <submittedName>
        <fullName evidence="2">Uncharacterized protein</fullName>
    </submittedName>
</protein>
<reference evidence="2" key="1">
    <citation type="submission" date="2021-02" db="EMBL/GenBank/DDBJ databases">
        <authorList>
            <person name="Dougan E. K."/>
            <person name="Rhodes N."/>
            <person name="Thang M."/>
            <person name="Chan C."/>
        </authorList>
    </citation>
    <scope>NUCLEOTIDE SEQUENCE</scope>
</reference>
<dbReference type="Proteomes" id="UP000649617">
    <property type="component" value="Unassembled WGS sequence"/>
</dbReference>
<comment type="caution">
    <text evidence="2">The sequence shown here is derived from an EMBL/GenBank/DDBJ whole genome shotgun (WGS) entry which is preliminary data.</text>
</comment>
<feature type="non-terminal residue" evidence="2">
    <location>
        <position position="330"/>
    </location>
</feature>